<name>A0A9P8YIZ4_9PEZI</name>
<dbReference type="GeneID" id="70182080"/>
<gene>
    <name evidence="1" type="ORF">B0I36DRAFT_312686</name>
</gene>
<protein>
    <submittedName>
        <fullName evidence="1">Uncharacterized protein</fullName>
    </submittedName>
</protein>
<evidence type="ECO:0000313" key="2">
    <source>
        <dbReference type="Proteomes" id="UP000756346"/>
    </source>
</evidence>
<organism evidence="1 2">
    <name type="scientific">Microdochium trichocladiopsis</name>
    <dbReference type="NCBI Taxonomy" id="1682393"/>
    <lineage>
        <taxon>Eukaryota</taxon>
        <taxon>Fungi</taxon>
        <taxon>Dikarya</taxon>
        <taxon>Ascomycota</taxon>
        <taxon>Pezizomycotina</taxon>
        <taxon>Sordariomycetes</taxon>
        <taxon>Xylariomycetidae</taxon>
        <taxon>Xylariales</taxon>
        <taxon>Microdochiaceae</taxon>
        <taxon>Microdochium</taxon>
    </lineage>
</organism>
<feature type="non-terminal residue" evidence="1">
    <location>
        <position position="165"/>
    </location>
</feature>
<accession>A0A9P8YIZ4</accession>
<proteinExistence type="predicted"/>
<dbReference type="RefSeq" id="XP_046019431.1">
    <property type="nucleotide sequence ID" value="XM_046152534.1"/>
</dbReference>
<evidence type="ECO:0000313" key="1">
    <source>
        <dbReference type="EMBL" id="KAH7041376.1"/>
    </source>
</evidence>
<dbReference type="EMBL" id="JAGTJQ010000001">
    <property type="protein sequence ID" value="KAH7041376.1"/>
    <property type="molecule type" value="Genomic_DNA"/>
</dbReference>
<dbReference type="AlphaFoldDB" id="A0A9P8YIZ4"/>
<reference evidence="1" key="1">
    <citation type="journal article" date="2021" name="Nat. Commun.">
        <title>Genetic determinants of endophytism in the Arabidopsis root mycobiome.</title>
        <authorList>
            <person name="Mesny F."/>
            <person name="Miyauchi S."/>
            <person name="Thiergart T."/>
            <person name="Pickel B."/>
            <person name="Atanasova L."/>
            <person name="Karlsson M."/>
            <person name="Huettel B."/>
            <person name="Barry K.W."/>
            <person name="Haridas S."/>
            <person name="Chen C."/>
            <person name="Bauer D."/>
            <person name="Andreopoulos W."/>
            <person name="Pangilinan J."/>
            <person name="LaButti K."/>
            <person name="Riley R."/>
            <person name="Lipzen A."/>
            <person name="Clum A."/>
            <person name="Drula E."/>
            <person name="Henrissat B."/>
            <person name="Kohler A."/>
            <person name="Grigoriev I.V."/>
            <person name="Martin F.M."/>
            <person name="Hacquard S."/>
        </authorList>
    </citation>
    <scope>NUCLEOTIDE SEQUENCE</scope>
    <source>
        <strain evidence="1">MPI-CAGE-CH-0230</strain>
    </source>
</reference>
<comment type="caution">
    <text evidence="1">The sequence shown here is derived from an EMBL/GenBank/DDBJ whole genome shotgun (WGS) entry which is preliminary data.</text>
</comment>
<dbReference type="Proteomes" id="UP000756346">
    <property type="component" value="Unassembled WGS sequence"/>
</dbReference>
<sequence>MCQRPLARKGGGSLPLPVRVGGRLSVQSPRMSCQDRTFSFCLGCRKLQEYNGIEECAWEWETRYPLGRERLIGGRGPLRTKESGCRASCLCVSAHCGIRSVGAAGCQLGSRVWDSGAWPVSLRRPVRCHAGGFLWLISDFGPNVHTVWDPGQSLGPMCTGSNGQC</sequence>
<keyword evidence="2" id="KW-1185">Reference proteome</keyword>